<dbReference type="PANTHER" id="PTHR10492">
    <property type="match status" value="1"/>
</dbReference>
<dbReference type="EMBL" id="PEDP01005409">
    <property type="protein sequence ID" value="POS81974.1"/>
    <property type="molecule type" value="Genomic_DNA"/>
</dbReference>
<dbReference type="InterPro" id="IPR027417">
    <property type="entry name" value="P-loop_NTPase"/>
</dbReference>
<gene>
    <name evidence="2" type="ORF">EPUL_006736</name>
</gene>
<dbReference type="AlphaFoldDB" id="A0A2S4PIX2"/>
<dbReference type="Pfam" id="PF21530">
    <property type="entry name" value="Pif1_2B_dom"/>
    <property type="match status" value="1"/>
</dbReference>
<sequence>MRVLDGDDNRRFATWLSNLSYPPAMYWAIEFPDYKQVTNDRTTLREFVNPLHQIQSSDTSLFHDRAILSSQNDEVERFNDEVAEISNTVSRDYFYLDEVRTGESINPTDYTPEYLRQITGQGLAAGILKLQVGMLVMLTRNYYFKLGLCNGSRLT</sequence>
<reference evidence="2 3" key="1">
    <citation type="submission" date="2017-10" db="EMBL/GenBank/DDBJ databases">
        <title>Development of genomic resources for the powdery mildew, Erysiphe pulchra.</title>
        <authorList>
            <person name="Wadl P.A."/>
            <person name="Mack B.M."/>
            <person name="Moore G."/>
            <person name="Beltz S.B."/>
        </authorList>
    </citation>
    <scope>NUCLEOTIDE SEQUENCE [LARGE SCALE GENOMIC DNA]</scope>
    <source>
        <strain evidence="2">Cflorida</strain>
    </source>
</reference>
<dbReference type="Proteomes" id="UP000237438">
    <property type="component" value="Unassembled WGS sequence"/>
</dbReference>
<comment type="caution">
    <text evidence="2">The sequence shown here is derived from an EMBL/GenBank/DDBJ whole genome shotgun (WGS) entry which is preliminary data.</text>
</comment>
<proteinExistence type="predicted"/>
<feature type="domain" description="DNA helicase Pif1-like 2B" evidence="1">
    <location>
        <begin position="113"/>
        <end position="155"/>
    </location>
</feature>
<keyword evidence="3" id="KW-1185">Reference proteome</keyword>
<evidence type="ECO:0000259" key="1">
    <source>
        <dbReference type="Pfam" id="PF21530"/>
    </source>
</evidence>
<protein>
    <recommendedName>
        <fullName evidence="1">DNA helicase Pif1-like 2B domain-containing protein</fullName>
    </recommendedName>
</protein>
<dbReference type="InterPro" id="IPR049163">
    <property type="entry name" value="Pif1-like_2B_dom"/>
</dbReference>
<name>A0A2S4PIX2_9PEZI</name>
<accession>A0A2S4PIX2</accession>
<evidence type="ECO:0000313" key="3">
    <source>
        <dbReference type="Proteomes" id="UP000237438"/>
    </source>
</evidence>
<dbReference type="SUPFAM" id="SSF52540">
    <property type="entry name" value="P-loop containing nucleoside triphosphate hydrolases"/>
    <property type="match status" value="1"/>
</dbReference>
<organism evidence="2 3">
    <name type="scientific">Erysiphe pulchra</name>
    <dbReference type="NCBI Taxonomy" id="225359"/>
    <lineage>
        <taxon>Eukaryota</taxon>
        <taxon>Fungi</taxon>
        <taxon>Dikarya</taxon>
        <taxon>Ascomycota</taxon>
        <taxon>Pezizomycotina</taxon>
        <taxon>Leotiomycetes</taxon>
        <taxon>Erysiphales</taxon>
        <taxon>Erysiphaceae</taxon>
        <taxon>Erysiphe</taxon>
    </lineage>
</organism>
<evidence type="ECO:0000313" key="2">
    <source>
        <dbReference type="EMBL" id="POS81974.1"/>
    </source>
</evidence>
<feature type="non-terminal residue" evidence="2">
    <location>
        <position position="155"/>
    </location>
</feature>